<comment type="caution">
    <text evidence="1">The sequence shown here is derived from an EMBL/GenBank/DDBJ whole genome shotgun (WGS) entry which is preliminary data.</text>
</comment>
<dbReference type="InterPro" id="IPR037205">
    <property type="entry name" value="ChaB_sf"/>
</dbReference>
<accession>A0ABT1LFB9</accession>
<evidence type="ECO:0000313" key="2">
    <source>
        <dbReference type="Proteomes" id="UP001205890"/>
    </source>
</evidence>
<proteinExistence type="predicted"/>
<dbReference type="EMBL" id="JANCLU010000017">
    <property type="protein sequence ID" value="MCP8940119.1"/>
    <property type="molecule type" value="Genomic_DNA"/>
</dbReference>
<organism evidence="1 2">
    <name type="scientific">Alsobacter ponti</name>
    <dbReference type="NCBI Taxonomy" id="2962936"/>
    <lineage>
        <taxon>Bacteria</taxon>
        <taxon>Pseudomonadati</taxon>
        <taxon>Pseudomonadota</taxon>
        <taxon>Alphaproteobacteria</taxon>
        <taxon>Hyphomicrobiales</taxon>
        <taxon>Alsobacteraceae</taxon>
        <taxon>Alsobacter</taxon>
    </lineage>
</organism>
<evidence type="ECO:0000313" key="1">
    <source>
        <dbReference type="EMBL" id="MCP8940119.1"/>
    </source>
</evidence>
<dbReference type="SUPFAM" id="SSF140376">
    <property type="entry name" value="ChaB-like"/>
    <property type="match status" value="1"/>
</dbReference>
<gene>
    <name evidence="1" type="ORF">NK718_16450</name>
</gene>
<reference evidence="1 2" key="1">
    <citation type="submission" date="2022-07" db="EMBL/GenBank/DDBJ databases">
        <authorList>
            <person name="Li W.-J."/>
            <person name="Deng Q.-Q."/>
        </authorList>
    </citation>
    <scope>NUCLEOTIDE SEQUENCE [LARGE SCALE GENOMIC DNA]</scope>
    <source>
        <strain evidence="1 2">SYSU M60028</strain>
    </source>
</reference>
<dbReference type="InterPro" id="IPR009317">
    <property type="entry name" value="ChaB"/>
</dbReference>
<keyword evidence="2" id="KW-1185">Reference proteome</keyword>
<sequence length="79" mass="9280">MPYDAPEDLPERVRAHLPWRAQDIFVAAFNHAWRDHADDPEREAIAFRIAWSAVKKRYRKVGERWIAIAEDGLPSREPD</sequence>
<dbReference type="RefSeq" id="WP_254744467.1">
    <property type="nucleotide sequence ID" value="NZ_JANCLU010000017.1"/>
</dbReference>
<dbReference type="Gene3D" id="1.10.1740.70">
    <property type="entry name" value="ChaB"/>
    <property type="match status" value="1"/>
</dbReference>
<dbReference type="Pfam" id="PF06150">
    <property type="entry name" value="ChaB"/>
    <property type="match status" value="1"/>
</dbReference>
<dbReference type="Proteomes" id="UP001205890">
    <property type="component" value="Unassembled WGS sequence"/>
</dbReference>
<protein>
    <submittedName>
        <fullName evidence="1">ChaB family protein</fullName>
    </submittedName>
</protein>
<name>A0ABT1LFB9_9HYPH</name>